<accession>A0ABR3G549</accession>
<dbReference type="InterPro" id="IPR040976">
    <property type="entry name" value="Pkinase_fungal"/>
</dbReference>
<dbReference type="EMBL" id="JBBBZM010000305">
    <property type="protein sequence ID" value="KAL0631072.1"/>
    <property type="molecule type" value="Genomic_DNA"/>
</dbReference>
<dbReference type="SUPFAM" id="SSF56112">
    <property type="entry name" value="Protein kinase-like (PK-like)"/>
    <property type="match status" value="1"/>
</dbReference>
<evidence type="ECO:0000256" key="1">
    <source>
        <dbReference type="SAM" id="MobiDB-lite"/>
    </source>
</evidence>
<evidence type="ECO:0000313" key="4">
    <source>
        <dbReference type="Proteomes" id="UP001447188"/>
    </source>
</evidence>
<organism evidence="3 4">
    <name type="scientific">Discina gigas</name>
    <dbReference type="NCBI Taxonomy" id="1032678"/>
    <lineage>
        <taxon>Eukaryota</taxon>
        <taxon>Fungi</taxon>
        <taxon>Dikarya</taxon>
        <taxon>Ascomycota</taxon>
        <taxon>Pezizomycotina</taxon>
        <taxon>Pezizomycetes</taxon>
        <taxon>Pezizales</taxon>
        <taxon>Discinaceae</taxon>
        <taxon>Discina</taxon>
    </lineage>
</organism>
<evidence type="ECO:0000313" key="3">
    <source>
        <dbReference type="EMBL" id="KAL0631072.1"/>
    </source>
</evidence>
<gene>
    <name evidence="3" type="ORF">Q9L58_010069</name>
</gene>
<proteinExistence type="predicted"/>
<keyword evidence="4" id="KW-1185">Reference proteome</keyword>
<evidence type="ECO:0000259" key="2">
    <source>
        <dbReference type="Pfam" id="PF17667"/>
    </source>
</evidence>
<reference evidence="3 4" key="1">
    <citation type="submission" date="2024-02" db="EMBL/GenBank/DDBJ databases">
        <title>Discinaceae phylogenomics.</title>
        <authorList>
            <person name="Dirks A.C."/>
            <person name="James T.Y."/>
        </authorList>
    </citation>
    <scope>NUCLEOTIDE SEQUENCE [LARGE SCALE GENOMIC DNA]</scope>
    <source>
        <strain evidence="3 4">ACD0624</strain>
    </source>
</reference>
<dbReference type="PANTHER" id="PTHR38248:SF2">
    <property type="entry name" value="FUNK1 11"/>
    <property type="match status" value="1"/>
</dbReference>
<dbReference type="Proteomes" id="UP001447188">
    <property type="component" value="Unassembled WGS sequence"/>
</dbReference>
<feature type="compositionally biased region" description="Low complexity" evidence="1">
    <location>
        <begin position="578"/>
        <end position="589"/>
    </location>
</feature>
<sequence>MEPSGNAPPCCSSSSSWLSSLDPLLQSDITDSITVTISAFDIFRATASLPSTVGDDLPSILLCIDELVALTQALGITSVACKWAPTADPIAPGRPSLRRKFLAIETSLVDADLSSDIPFDNPDAIRYCQEIIRLSAGQDTVPSIWHALFNFFAPQTTSVIQSPVLSGKPLTRLKNTPIKENSSSKLGVDESHRVVDRLLGEELDNLLYPNTPDFFKSYFPPQDEDFEKSRYLRDPDGRWTNWPDGAEQDNVLSWFFKTTDVLLGPQRTRQYYSSRYQIVAGSKARRKVDLYLYPKAEGKRKNDHQAQWPEMCVVGELKEAQGPNTSAELLVQLAGYVREIFGSQHTRRFVHAFTLTRQHLRCWVFHRGGGFGSERISINKEPRTFVNIMVGYGRMSLEELGFDPTLTFDHFQMSGCPDAFTINEKAIFWRKSIASRGTTCFDVTKVGDAEPLYVLKEAWRGFGHNSEVELLRKAKAAGVNGLTEYLAFEDVQIGGAVDDIRGNIMKGLVVDGSPMQLVFPNLAGVESPGFLSTFVAAVGGIPTQDSLVGRQCGRQDIPNVSDNDPMTPPISAPPAPSAPSASSAPTAMSVPLPAGVAEDTRGPAYRTRSHAASVPTRQAPKKRKSSTLLVSSTRKVAKTDTPLEFNRIHSRILMRKGREIYRCTSTQELLLGLHDALQGHRSLLAAGILHRDISIFNIMLSLHPPTRSDGKRGFLIDLDMAIETACLTPSTAPHRTGTREFMAIEVLNGDALTHTYRHDIESFFYVFVWICVYGHWWHNNRETPLRHWARGSMRSSGMCKLLNMRRGQPGGWQTVEWYFQPWANGLKKVAELWRSVLFKIVDADGNLYLGTPEDPDVLYKPVLQILRDGASGLSCS</sequence>
<feature type="compositionally biased region" description="Pro residues" evidence="1">
    <location>
        <begin position="566"/>
        <end position="577"/>
    </location>
</feature>
<name>A0ABR3G549_9PEZI</name>
<protein>
    <recommendedName>
        <fullName evidence="2">Fungal-type protein kinase domain-containing protein</fullName>
    </recommendedName>
</protein>
<dbReference type="Pfam" id="PF17667">
    <property type="entry name" value="Pkinase_fungal"/>
    <property type="match status" value="1"/>
</dbReference>
<dbReference type="Gene3D" id="1.10.510.10">
    <property type="entry name" value="Transferase(Phosphotransferase) domain 1"/>
    <property type="match status" value="1"/>
</dbReference>
<dbReference type="InterPro" id="IPR011009">
    <property type="entry name" value="Kinase-like_dom_sf"/>
</dbReference>
<feature type="region of interest" description="Disordered" evidence="1">
    <location>
        <begin position="547"/>
        <end position="628"/>
    </location>
</feature>
<feature type="domain" description="Fungal-type protein kinase" evidence="2">
    <location>
        <begin position="287"/>
        <end position="771"/>
    </location>
</feature>
<comment type="caution">
    <text evidence="3">The sequence shown here is derived from an EMBL/GenBank/DDBJ whole genome shotgun (WGS) entry which is preliminary data.</text>
</comment>
<dbReference type="PANTHER" id="PTHR38248">
    <property type="entry name" value="FUNK1 6"/>
    <property type="match status" value="1"/>
</dbReference>